<dbReference type="PROSITE" id="PS00636">
    <property type="entry name" value="DNAJ_1"/>
    <property type="match status" value="1"/>
</dbReference>
<evidence type="ECO:0000313" key="7">
    <source>
        <dbReference type="Proteomes" id="UP000265509"/>
    </source>
</evidence>
<dbReference type="EMBL" id="QRAN01000010">
    <property type="protein sequence ID" value="RLQ21758.1"/>
    <property type="molecule type" value="Genomic_DNA"/>
</dbReference>
<dbReference type="AlphaFoldDB" id="A0A3L7DW01"/>
<proteinExistence type="predicted"/>
<keyword evidence="7" id="KW-1185">Reference proteome</keyword>
<reference evidence="6 7" key="1">
    <citation type="submission" date="2018-07" db="EMBL/GenBank/DDBJ databases">
        <title>Halioglobus sp. genome submission.</title>
        <authorList>
            <person name="Ye M.-Q."/>
            <person name="Du Z.-J."/>
        </authorList>
    </citation>
    <scope>NUCLEOTIDE SEQUENCE [LARGE SCALE GENOMIC DNA]</scope>
    <source>
        <strain evidence="6 7">U0301</strain>
    </source>
</reference>
<dbReference type="CDD" id="cd10747">
    <property type="entry name" value="DnaJ_C"/>
    <property type="match status" value="1"/>
</dbReference>
<evidence type="ECO:0000259" key="5">
    <source>
        <dbReference type="PROSITE" id="PS50076"/>
    </source>
</evidence>
<dbReference type="InterPro" id="IPR018253">
    <property type="entry name" value="DnaJ_domain_CS"/>
</dbReference>
<gene>
    <name evidence="6" type="ORF">DWB85_10745</name>
</gene>
<dbReference type="PANTHER" id="PTHR43096:SF52">
    <property type="entry name" value="DNAJ HOMOLOG 1, MITOCHONDRIAL-RELATED"/>
    <property type="match status" value="1"/>
</dbReference>
<evidence type="ECO:0000256" key="3">
    <source>
        <dbReference type="ARBA" id="ARBA00023186"/>
    </source>
</evidence>
<evidence type="ECO:0000256" key="1">
    <source>
        <dbReference type="ARBA" id="ARBA00022490"/>
    </source>
</evidence>
<dbReference type="Gene3D" id="2.60.260.20">
    <property type="entry name" value="Urease metallochaperone UreE, N-terminal domain"/>
    <property type="match status" value="2"/>
</dbReference>
<dbReference type="GO" id="GO:0005737">
    <property type="term" value="C:cytoplasm"/>
    <property type="evidence" value="ECO:0007669"/>
    <property type="project" value="TreeGrafter"/>
</dbReference>
<dbReference type="FunFam" id="2.60.260.20:FF:000008">
    <property type="entry name" value="Curved DNA-binding protein"/>
    <property type="match status" value="1"/>
</dbReference>
<dbReference type="FunFam" id="2.60.260.20:FF:000013">
    <property type="entry name" value="DnaJ subfamily B member 11"/>
    <property type="match status" value="1"/>
</dbReference>
<dbReference type="GO" id="GO:0003677">
    <property type="term" value="F:DNA binding"/>
    <property type="evidence" value="ECO:0007669"/>
    <property type="project" value="UniProtKB-KW"/>
</dbReference>
<dbReference type="InterPro" id="IPR036869">
    <property type="entry name" value="J_dom_sf"/>
</dbReference>
<dbReference type="GO" id="GO:0042026">
    <property type="term" value="P:protein refolding"/>
    <property type="evidence" value="ECO:0007669"/>
    <property type="project" value="TreeGrafter"/>
</dbReference>
<keyword evidence="3" id="KW-0143">Chaperone</keyword>
<organism evidence="6 7">
    <name type="scientific">Seongchinamella sediminis</name>
    <dbReference type="NCBI Taxonomy" id="2283635"/>
    <lineage>
        <taxon>Bacteria</taxon>
        <taxon>Pseudomonadati</taxon>
        <taxon>Pseudomonadota</taxon>
        <taxon>Gammaproteobacteria</taxon>
        <taxon>Cellvibrionales</taxon>
        <taxon>Halieaceae</taxon>
        <taxon>Seongchinamella</taxon>
    </lineage>
</organism>
<comment type="caution">
    <text evidence="6">The sequence shown here is derived from an EMBL/GenBank/DDBJ whole genome shotgun (WGS) entry which is preliminary data.</text>
</comment>
<dbReference type="Pfam" id="PF00226">
    <property type="entry name" value="DnaJ"/>
    <property type="match status" value="1"/>
</dbReference>
<dbReference type="InterPro" id="IPR002939">
    <property type="entry name" value="DnaJ_C"/>
</dbReference>
<dbReference type="Gene3D" id="1.10.287.110">
    <property type="entry name" value="DnaJ domain"/>
    <property type="match status" value="1"/>
</dbReference>
<dbReference type="PRINTS" id="PR00625">
    <property type="entry name" value="JDOMAIN"/>
</dbReference>
<feature type="domain" description="J" evidence="5">
    <location>
        <begin position="5"/>
        <end position="69"/>
    </location>
</feature>
<dbReference type="InterPro" id="IPR008971">
    <property type="entry name" value="HSP40/DnaJ_pept-bd"/>
</dbReference>
<dbReference type="SMART" id="SM00271">
    <property type="entry name" value="DnaJ"/>
    <property type="match status" value="1"/>
</dbReference>
<dbReference type="PROSITE" id="PS50076">
    <property type="entry name" value="DNAJ_2"/>
    <property type="match status" value="1"/>
</dbReference>
<dbReference type="Pfam" id="PF01556">
    <property type="entry name" value="DnaJ_C"/>
    <property type="match status" value="1"/>
</dbReference>
<dbReference type="OrthoDB" id="9779889at2"/>
<dbReference type="InterPro" id="IPR001623">
    <property type="entry name" value="DnaJ_domain"/>
</dbReference>
<dbReference type="PANTHER" id="PTHR43096">
    <property type="entry name" value="DNAJ HOMOLOG 1, MITOCHONDRIAL-RELATED"/>
    <property type="match status" value="1"/>
</dbReference>
<evidence type="ECO:0000256" key="4">
    <source>
        <dbReference type="SAM" id="MobiDB-lite"/>
    </source>
</evidence>
<name>A0A3L7DW01_9GAMM</name>
<dbReference type="RefSeq" id="WP_117954362.1">
    <property type="nucleotide sequence ID" value="NZ_QRAN01000010.1"/>
</dbReference>
<keyword evidence="2 6" id="KW-0238">DNA-binding</keyword>
<sequence length="315" mass="34849">MEFKDYYAILGVEPDAEKADIKNAYRKLARKYHPDLNPGDEAEEKFKEVAEAWEVLGDETRRAEFDELRRYGAAGSGHGFQPPPGWESRAGGGSHHFRGDFSDFFNSIFGAEFEGRDAGQGFARGRRGQDVEIEMPVFLEETLSDTQKPVEYELPVVENGRRVNRRKSLKVTIPAGVGEGERIRLRGQGIPGQGGAPDGDLYLHVRLVPHPLFDVQGHDLLITVPLAPWEAALGTKVTVPTLDGKVTLTVAPDNQAGRKLRIKGKGLVSKAGRGDLYAVLKITMPAKSSDKARELWQTLADELDYDPRAEWRASA</sequence>
<feature type="region of interest" description="Disordered" evidence="4">
    <location>
        <begin position="73"/>
        <end position="93"/>
    </location>
</feature>
<dbReference type="Gene3D" id="1.20.5.460">
    <property type="entry name" value="Single helix bin"/>
    <property type="match status" value="1"/>
</dbReference>
<dbReference type="SUPFAM" id="SSF49493">
    <property type="entry name" value="HSP40/DnaJ peptide-binding domain"/>
    <property type="match status" value="2"/>
</dbReference>
<protein>
    <submittedName>
        <fullName evidence="6">DNA-binding protein</fullName>
    </submittedName>
</protein>
<evidence type="ECO:0000313" key="6">
    <source>
        <dbReference type="EMBL" id="RLQ21758.1"/>
    </source>
</evidence>
<accession>A0A3L7DW01</accession>
<dbReference type="GO" id="GO:0051082">
    <property type="term" value="F:unfolded protein binding"/>
    <property type="evidence" value="ECO:0007669"/>
    <property type="project" value="InterPro"/>
</dbReference>
<dbReference type="SUPFAM" id="SSF46565">
    <property type="entry name" value="Chaperone J-domain"/>
    <property type="match status" value="1"/>
</dbReference>
<dbReference type="Proteomes" id="UP000265509">
    <property type="component" value="Unassembled WGS sequence"/>
</dbReference>
<keyword evidence="1" id="KW-0963">Cytoplasm</keyword>
<evidence type="ECO:0000256" key="2">
    <source>
        <dbReference type="ARBA" id="ARBA00023125"/>
    </source>
</evidence>
<dbReference type="CDD" id="cd06257">
    <property type="entry name" value="DnaJ"/>
    <property type="match status" value="1"/>
</dbReference>